<comment type="similarity">
    <text evidence="3">Belongs to the TORC family.</text>
</comment>
<feature type="compositionally biased region" description="Polar residues" evidence="10">
    <location>
        <begin position="343"/>
        <end position="352"/>
    </location>
</feature>
<reference evidence="15" key="1">
    <citation type="submission" date="2025-08" db="UniProtKB">
        <authorList>
            <consortium name="RefSeq"/>
        </authorList>
    </citation>
    <scope>IDENTIFICATION</scope>
    <source>
        <tissue evidence="15">Muscle</tissue>
    </source>
</reference>
<name>A0ABM1TB24_LIMPO</name>
<feature type="compositionally biased region" description="Low complexity" evidence="10">
    <location>
        <begin position="292"/>
        <end position="306"/>
    </location>
</feature>
<evidence type="ECO:0000313" key="15">
    <source>
        <dbReference type="RefSeq" id="XP_022253080.1"/>
    </source>
</evidence>
<dbReference type="Pfam" id="PF12885">
    <property type="entry name" value="TORC_M"/>
    <property type="match status" value="1"/>
</dbReference>
<proteinExistence type="inferred from homology"/>
<dbReference type="Proteomes" id="UP000694941">
    <property type="component" value="Unplaced"/>
</dbReference>
<feature type="domain" description="Transducer of regulated CREB activity middle" evidence="12">
    <location>
        <begin position="177"/>
        <end position="262"/>
    </location>
</feature>
<keyword evidence="7" id="KW-0010">Activator</keyword>
<comment type="subcellular location">
    <subcellularLocation>
        <location evidence="2">Cytoplasm</location>
    </subcellularLocation>
    <subcellularLocation>
        <location evidence="1">Nucleus</location>
    </subcellularLocation>
</comment>
<dbReference type="InterPro" id="IPR024783">
    <property type="entry name" value="TORC_N"/>
</dbReference>
<dbReference type="InterPro" id="IPR024785">
    <property type="entry name" value="TORC_C"/>
</dbReference>
<dbReference type="GeneID" id="106468974"/>
<feature type="domain" description="Transducer of regulated CREB activity N-terminal" evidence="11">
    <location>
        <begin position="3"/>
        <end position="60"/>
    </location>
</feature>
<accession>A0ABM1TB24</accession>
<evidence type="ECO:0000256" key="3">
    <source>
        <dbReference type="ARBA" id="ARBA00007167"/>
    </source>
</evidence>
<dbReference type="Pfam" id="PF12884">
    <property type="entry name" value="TORC_N"/>
    <property type="match status" value="1"/>
</dbReference>
<evidence type="ECO:0000256" key="5">
    <source>
        <dbReference type="ARBA" id="ARBA00022553"/>
    </source>
</evidence>
<protein>
    <submittedName>
        <fullName evidence="15">CREB-regulated transcription coactivator 1-like isoform X1</fullName>
    </submittedName>
</protein>
<keyword evidence="4" id="KW-0963">Cytoplasm</keyword>
<feature type="domain" description="Transducer of regulated CREB activity C-terminal" evidence="13">
    <location>
        <begin position="582"/>
        <end position="662"/>
    </location>
</feature>
<evidence type="ECO:0000256" key="6">
    <source>
        <dbReference type="ARBA" id="ARBA00023015"/>
    </source>
</evidence>
<organism evidence="14 15">
    <name type="scientific">Limulus polyphemus</name>
    <name type="common">Atlantic horseshoe crab</name>
    <dbReference type="NCBI Taxonomy" id="6850"/>
    <lineage>
        <taxon>Eukaryota</taxon>
        <taxon>Metazoa</taxon>
        <taxon>Ecdysozoa</taxon>
        <taxon>Arthropoda</taxon>
        <taxon>Chelicerata</taxon>
        <taxon>Merostomata</taxon>
        <taxon>Xiphosura</taxon>
        <taxon>Limulidae</taxon>
        <taxon>Limulus</taxon>
    </lineage>
</organism>
<keyword evidence="9" id="KW-0539">Nucleus</keyword>
<dbReference type="InterPro" id="IPR024784">
    <property type="entry name" value="TORC_M"/>
</dbReference>
<evidence type="ECO:0000259" key="12">
    <source>
        <dbReference type="Pfam" id="PF12885"/>
    </source>
</evidence>
<evidence type="ECO:0000256" key="9">
    <source>
        <dbReference type="ARBA" id="ARBA00023242"/>
    </source>
</evidence>
<keyword evidence="14" id="KW-1185">Reference proteome</keyword>
<feature type="region of interest" description="Disordered" evidence="10">
    <location>
        <begin position="250"/>
        <end position="275"/>
    </location>
</feature>
<feature type="region of interest" description="Disordered" evidence="10">
    <location>
        <begin position="132"/>
        <end position="202"/>
    </location>
</feature>
<evidence type="ECO:0000256" key="4">
    <source>
        <dbReference type="ARBA" id="ARBA00022490"/>
    </source>
</evidence>
<keyword evidence="6" id="KW-0805">Transcription regulation</keyword>
<dbReference type="PANTHER" id="PTHR13589:SF15">
    <property type="entry name" value="CREB-REGULATED TRANSCRIPTION COACTIVATOR, ISOFORM B"/>
    <property type="match status" value="1"/>
</dbReference>
<evidence type="ECO:0000259" key="13">
    <source>
        <dbReference type="Pfam" id="PF12886"/>
    </source>
</evidence>
<evidence type="ECO:0000256" key="10">
    <source>
        <dbReference type="SAM" id="MobiDB-lite"/>
    </source>
</evidence>
<keyword evidence="8" id="KW-0804">Transcription</keyword>
<feature type="compositionally biased region" description="Polar residues" evidence="10">
    <location>
        <begin position="180"/>
        <end position="192"/>
    </location>
</feature>
<evidence type="ECO:0000256" key="2">
    <source>
        <dbReference type="ARBA" id="ARBA00004496"/>
    </source>
</evidence>
<dbReference type="PANTHER" id="PTHR13589">
    <property type="entry name" value="CREB-REGULATED TRANSCRIPTION COACTIVATOR"/>
    <property type="match status" value="1"/>
</dbReference>
<feature type="compositionally biased region" description="Polar residues" evidence="10">
    <location>
        <begin position="143"/>
        <end position="158"/>
    </location>
</feature>
<feature type="region of interest" description="Disordered" evidence="10">
    <location>
        <begin position="287"/>
        <end position="352"/>
    </location>
</feature>
<dbReference type="InterPro" id="IPR024786">
    <property type="entry name" value="TORC"/>
</dbReference>
<evidence type="ECO:0000313" key="14">
    <source>
        <dbReference type="Proteomes" id="UP000694941"/>
    </source>
</evidence>
<sequence>MANPRKFSEKIALHNQKQAEETAAFEQVMREVLGAKRVVYQKQQLLINQSLGSYRGGSLPNVNQISNSSGDAEQQGAIVRMDDVKQGCDLLSDRMEVDRIRQFSLHGLRQIGIDKQMNDFVLTSGGQTYLSLPSDTNWRRTNSDSALHQTTSLSQKKGLSNEKDSTQTSSNVWDPRKQPENNILPSLSQSLPKSGEVPSIDVYPLDDESSLMHIAMSNNTGSLPDLTNLQFPSPLATPIDIEDHTGALVSSSYSPRNSPQAISGNFPSSLSPQQQHVHIIGPEINEVGLTLPSSSGERGGSRHSSPGPSPSPSSRHRHHHNQNMLVIGSGSSRSRGHQHGSHTLKQQGMSKETKGLSLNTYTQQTKLGVYPEQQAYPTSCDSYGNRSGTLSQVSIGLYHSNGPLDHSCSAPTSPVAHSVSPVDSCELGSNLSLSKSPFTDTDYYFQQHQQPATTLQQQQEQVKMLNETAEQKDQISILADNISSGNSPMSQTTSGIGYVDVVRLFDKKAELVEGTKLLYPDVFAQGLLGDQETLEMAIQFYGMVSSGSEAYIQSPPFLSSSNVLPSNHPTTPKTPQTPTSIPDIVLTAPGGEEPLIKQDFACGLSSTVTNISGCFDVDFFPAEEALRAGLDPIDLDGLQILTDPDISVITDPAMEETFRLDRS</sequence>
<gene>
    <name evidence="15" type="primary">LOC106468974</name>
</gene>
<evidence type="ECO:0000256" key="8">
    <source>
        <dbReference type="ARBA" id="ARBA00023163"/>
    </source>
</evidence>
<dbReference type="Pfam" id="PF12886">
    <property type="entry name" value="TORC_C"/>
    <property type="match status" value="1"/>
</dbReference>
<evidence type="ECO:0000256" key="1">
    <source>
        <dbReference type="ARBA" id="ARBA00004123"/>
    </source>
</evidence>
<keyword evidence="5" id="KW-0597">Phosphoprotein</keyword>
<evidence type="ECO:0000256" key="7">
    <source>
        <dbReference type="ARBA" id="ARBA00023159"/>
    </source>
</evidence>
<evidence type="ECO:0000259" key="11">
    <source>
        <dbReference type="Pfam" id="PF12884"/>
    </source>
</evidence>
<dbReference type="RefSeq" id="XP_022253080.1">
    <property type="nucleotide sequence ID" value="XM_022397372.1"/>
</dbReference>